<organism evidence="2 3">
    <name type="scientific">Coemansia biformis</name>
    <dbReference type="NCBI Taxonomy" id="1286918"/>
    <lineage>
        <taxon>Eukaryota</taxon>
        <taxon>Fungi</taxon>
        <taxon>Fungi incertae sedis</taxon>
        <taxon>Zoopagomycota</taxon>
        <taxon>Kickxellomycotina</taxon>
        <taxon>Kickxellomycetes</taxon>
        <taxon>Kickxellales</taxon>
        <taxon>Kickxellaceae</taxon>
        <taxon>Coemansia</taxon>
    </lineage>
</organism>
<comment type="caution">
    <text evidence="2">The sequence shown here is derived from an EMBL/GenBank/DDBJ whole genome shotgun (WGS) entry which is preliminary data.</text>
</comment>
<dbReference type="GO" id="GO:0004190">
    <property type="term" value="F:aspartic-type endopeptidase activity"/>
    <property type="evidence" value="ECO:0007669"/>
    <property type="project" value="UniProtKB-KW"/>
</dbReference>
<evidence type="ECO:0000313" key="3">
    <source>
        <dbReference type="Proteomes" id="UP001143981"/>
    </source>
</evidence>
<keyword evidence="1" id="KW-0645">Protease</keyword>
<name>A0A9W7XSW2_9FUNG</name>
<dbReference type="InterPro" id="IPR001969">
    <property type="entry name" value="Aspartic_peptidase_AS"/>
</dbReference>
<dbReference type="EMBL" id="JANBOI010004168">
    <property type="protein sequence ID" value="KAJ1717949.1"/>
    <property type="molecule type" value="Genomic_DNA"/>
</dbReference>
<dbReference type="SUPFAM" id="SSF50630">
    <property type="entry name" value="Acid proteases"/>
    <property type="match status" value="1"/>
</dbReference>
<dbReference type="Pfam" id="PF13975">
    <property type="entry name" value="gag-asp_proteas"/>
    <property type="match status" value="1"/>
</dbReference>
<protein>
    <recommendedName>
        <fullName evidence="4">Peptidase A2 domain-containing protein</fullName>
    </recommendedName>
</protein>
<evidence type="ECO:0000256" key="1">
    <source>
        <dbReference type="ARBA" id="ARBA00022750"/>
    </source>
</evidence>
<dbReference type="OrthoDB" id="1939491at2759"/>
<keyword evidence="3" id="KW-1185">Reference proteome</keyword>
<dbReference type="Gene3D" id="2.40.70.10">
    <property type="entry name" value="Acid Proteases"/>
    <property type="match status" value="1"/>
</dbReference>
<gene>
    <name evidence="2" type="ORF">LPJ61_007016</name>
</gene>
<dbReference type="AlphaFoldDB" id="A0A9W7XSW2"/>
<accession>A0A9W7XSW2</accession>
<evidence type="ECO:0000313" key="2">
    <source>
        <dbReference type="EMBL" id="KAJ1717949.1"/>
    </source>
</evidence>
<sequence>MHLKGEATDKLSGWLGDNWDEFSSDFLDLFNPVGAAHEIVKAIHAQKHYVGLPSIAKAIILAVNDCASIRKATGNDLARPILLALHALLPPTMITAAGLNIGGDFHDEIAIIRKQIGLAKIRSDSGARWARAEAATQAFIRAKVNGTAIRATIDTGATKSFVGANLAKRLQPAVDPSRATSYKAVAPGLQRTQGDATLQVQIGSKLWPLLAHVADGLGSALISYQFVTRIGGILDTRRGRLLISGGPP</sequence>
<keyword evidence="1" id="KW-0064">Aspartyl protease</keyword>
<dbReference type="GO" id="GO:0006508">
    <property type="term" value="P:proteolysis"/>
    <property type="evidence" value="ECO:0007669"/>
    <property type="project" value="InterPro"/>
</dbReference>
<dbReference type="InterPro" id="IPR021109">
    <property type="entry name" value="Peptidase_aspartic_dom_sf"/>
</dbReference>
<reference evidence="2" key="1">
    <citation type="submission" date="2022-07" db="EMBL/GenBank/DDBJ databases">
        <title>Phylogenomic reconstructions and comparative analyses of Kickxellomycotina fungi.</title>
        <authorList>
            <person name="Reynolds N.K."/>
            <person name="Stajich J.E."/>
            <person name="Barry K."/>
            <person name="Grigoriev I.V."/>
            <person name="Crous P."/>
            <person name="Smith M.E."/>
        </authorList>
    </citation>
    <scope>NUCLEOTIDE SEQUENCE</scope>
    <source>
        <strain evidence="2">BCRC 34381</strain>
    </source>
</reference>
<dbReference type="PROSITE" id="PS00141">
    <property type="entry name" value="ASP_PROTEASE"/>
    <property type="match status" value="1"/>
</dbReference>
<keyword evidence="1" id="KW-0378">Hydrolase</keyword>
<proteinExistence type="predicted"/>
<dbReference type="Proteomes" id="UP001143981">
    <property type="component" value="Unassembled WGS sequence"/>
</dbReference>
<feature type="non-terminal residue" evidence="2">
    <location>
        <position position="1"/>
    </location>
</feature>
<evidence type="ECO:0008006" key="4">
    <source>
        <dbReference type="Google" id="ProtNLM"/>
    </source>
</evidence>